<reference evidence="1 2" key="1">
    <citation type="submission" date="2021-03" db="EMBL/GenBank/DDBJ databases">
        <title>Sequencing the genomes of 1000 actinobacteria strains.</title>
        <authorList>
            <person name="Klenk H.-P."/>
        </authorList>
    </citation>
    <scope>NUCLEOTIDE SEQUENCE [LARGE SCALE GENOMIC DNA]</scope>
    <source>
        <strain evidence="1 2">DSM 14564</strain>
    </source>
</reference>
<accession>A0ABS4YIM1</accession>
<comment type="caution">
    <text evidence="1">The sequence shown here is derived from an EMBL/GenBank/DDBJ whole genome shotgun (WGS) entry which is preliminary data.</text>
</comment>
<dbReference type="RefSeq" id="WP_209888533.1">
    <property type="nucleotide sequence ID" value="NZ_BAAAJV010000024.1"/>
</dbReference>
<protein>
    <submittedName>
        <fullName evidence="1">Uncharacterized protein</fullName>
    </submittedName>
</protein>
<organism evidence="1 2">
    <name type="scientific">Brachybacterium fresconis</name>
    <dbReference type="NCBI Taxonomy" id="173363"/>
    <lineage>
        <taxon>Bacteria</taxon>
        <taxon>Bacillati</taxon>
        <taxon>Actinomycetota</taxon>
        <taxon>Actinomycetes</taxon>
        <taxon>Micrococcales</taxon>
        <taxon>Dermabacteraceae</taxon>
        <taxon>Brachybacterium</taxon>
    </lineage>
</organism>
<keyword evidence="2" id="KW-1185">Reference proteome</keyword>
<proteinExistence type="predicted"/>
<dbReference type="Proteomes" id="UP000698222">
    <property type="component" value="Unassembled WGS sequence"/>
</dbReference>
<dbReference type="EMBL" id="JAGIOC010000001">
    <property type="protein sequence ID" value="MBP2408267.1"/>
    <property type="molecule type" value="Genomic_DNA"/>
</dbReference>
<name>A0ABS4YIM1_9MICO</name>
<sequence>MTPIPSFNLPARLDPEGLDYTERVVAAGVLGAAPDLTTETIAALRGSDFESVALETVVRAVDRTIRAGRRKTPASITSVAVEHGVIRQRHEVEFERLLHDLIDGGMGDLGTWQAPTLIFRSGLRSLLEITDRAEQVREIYQPDGPWFGHSGLDPAGASIAAAPDLADALDGLAQQLQAAALRLRTEVAPRDEFTARRLATRPGVRLVRQAVSA</sequence>
<evidence type="ECO:0000313" key="1">
    <source>
        <dbReference type="EMBL" id="MBP2408267.1"/>
    </source>
</evidence>
<evidence type="ECO:0000313" key="2">
    <source>
        <dbReference type="Proteomes" id="UP000698222"/>
    </source>
</evidence>
<gene>
    <name evidence="1" type="ORF">JOF44_001170</name>
</gene>